<dbReference type="Gene3D" id="3.30.1050.10">
    <property type="entry name" value="SCP2 sterol-binding domain"/>
    <property type="match status" value="1"/>
</dbReference>
<accession>A0A1E7KYL0</accession>
<sequence length="137" mass="14935">MALEIRRLASPDELPTWFRALSAGFMHGPDVSEEETAARTPDIELARTQGAFDGSRCVATFRTFAQEMTVPGGAVLPSRESPDLTLDAGELGTLFLGDESAVRLAALGRVEAHREGAAEWADTLFRTPRRAWCPDVF</sequence>
<protein>
    <recommendedName>
        <fullName evidence="1">Enhanced intracellular survival protein domain-containing protein</fullName>
    </recommendedName>
</protein>
<dbReference type="Pfam" id="PF13527">
    <property type="entry name" value="Acetyltransf_9"/>
    <property type="match status" value="1"/>
</dbReference>
<dbReference type="SUPFAM" id="SSF55729">
    <property type="entry name" value="Acyl-CoA N-acyltransferases (Nat)"/>
    <property type="match status" value="1"/>
</dbReference>
<dbReference type="Proteomes" id="UP000176005">
    <property type="component" value="Unassembled WGS sequence"/>
</dbReference>
<dbReference type="InterPro" id="IPR025559">
    <property type="entry name" value="Eis_dom"/>
</dbReference>
<keyword evidence="3" id="KW-1185">Reference proteome</keyword>
<dbReference type="GO" id="GO:0030649">
    <property type="term" value="P:aminoglycoside antibiotic catabolic process"/>
    <property type="evidence" value="ECO:0007669"/>
    <property type="project" value="TreeGrafter"/>
</dbReference>
<proteinExistence type="predicted"/>
<dbReference type="AlphaFoldDB" id="A0A1E7KYL0"/>
<reference evidence="2 3" key="1">
    <citation type="journal article" date="2016" name="Front. Microbiol.">
        <title>Comparative Genomics Analysis of Streptomyces Species Reveals Their Adaptation to the Marine Environment and Their Diversity at the Genomic Level.</title>
        <authorList>
            <person name="Tian X."/>
            <person name="Zhang Z."/>
            <person name="Yang T."/>
            <person name="Chen M."/>
            <person name="Li J."/>
            <person name="Chen F."/>
            <person name="Yang J."/>
            <person name="Li W."/>
            <person name="Zhang B."/>
            <person name="Zhang Z."/>
            <person name="Wu J."/>
            <person name="Zhang C."/>
            <person name="Long L."/>
            <person name="Xiao J."/>
        </authorList>
    </citation>
    <scope>NUCLEOTIDE SEQUENCE [LARGE SCALE GENOMIC DNA]</scope>
    <source>
        <strain evidence="2 3">SCSIO 10429</strain>
    </source>
</reference>
<evidence type="ECO:0000259" key="1">
    <source>
        <dbReference type="Pfam" id="PF13530"/>
    </source>
</evidence>
<gene>
    <name evidence="2" type="ORF">AN218_23900</name>
</gene>
<comment type="caution">
    <text evidence="2">The sequence shown here is derived from an EMBL/GenBank/DDBJ whole genome shotgun (WGS) entry which is preliminary data.</text>
</comment>
<dbReference type="SUPFAM" id="SSF55718">
    <property type="entry name" value="SCP-like"/>
    <property type="match status" value="1"/>
</dbReference>
<dbReference type="Pfam" id="PF13530">
    <property type="entry name" value="SCP2_2"/>
    <property type="match status" value="1"/>
</dbReference>
<organism evidence="2 3">
    <name type="scientific">Streptomyces nanshensis</name>
    <dbReference type="NCBI Taxonomy" id="518642"/>
    <lineage>
        <taxon>Bacteria</taxon>
        <taxon>Bacillati</taxon>
        <taxon>Actinomycetota</taxon>
        <taxon>Actinomycetes</taxon>
        <taxon>Kitasatosporales</taxon>
        <taxon>Streptomycetaceae</taxon>
        <taxon>Streptomyces</taxon>
    </lineage>
</organism>
<name>A0A1E7KYL0_9ACTN</name>
<dbReference type="InterPro" id="IPR016181">
    <property type="entry name" value="Acyl_CoA_acyltransferase"/>
</dbReference>
<feature type="domain" description="Enhanced intracellular survival protein" evidence="1">
    <location>
        <begin position="79"/>
        <end position="134"/>
    </location>
</feature>
<evidence type="ECO:0000313" key="2">
    <source>
        <dbReference type="EMBL" id="OEV08995.1"/>
    </source>
</evidence>
<dbReference type="PANTHER" id="PTHR37817">
    <property type="entry name" value="N-ACETYLTRANSFERASE EIS"/>
    <property type="match status" value="1"/>
</dbReference>
<dbReference type="GO" id="GO:0034069">
    <property type="term" value="F:aminoglycoside N-acetyltransferase activity"/>
    <property type="evidence" value="ECO:0007669"/>
    <property type="project" value="TreeGrafter"/>
</dbReference>
<dbReference type="InterPro" id="IPR036527">
    <property type="entry name" value="SCP2_sterol-bd_dom_sf"/>
</dbReference>
<dbReference type="InterPro" id="IPR051554">
    <property type="entry name" value="Acetyltransferase_Eis"/>
</dbReference>
<evidence type="ECO:0000313" key="3">
    <source>
        <dbReference type="Proteomes" id="UP000176005"/>
    </source>
</evidence>
<dbReference type="RefSeq" id="WP_070018984.1">
    <property type="nucleotide sequence ID" value="NZ_LJGW01000387.1"/>
</dbReference>
<dbReference type="PANTHER" id="PTHR37817:SF1">
    <property type="entry name" value="N-ACETYLTRANSFERASE EIS"/>
    <property type="match status" value="1"/>
</dbReference>
<dbReference type="EMBL" id="LJGW01000387">
    <property type="protein sequence ID" value="OEV08995.1"/>
    <property type="molecule type" value="Genomic_DNA"/>
</dbReference>